<reference evidence="10" key="1">
    <citation type="journal article" date="2013" name="Science">
        <title>Comparative analysis of bat genomes provides insight into the evolution of flight and immunity.</title>
        <authorList>
            <person name="Zhang G."/>
            <person name="Cowled C."/>
            <person name="Shi Z."/>
            <person name="Huang Z."/>
            <person name="Bishop-Lilly K.A."/>
            <person name="Fang X."/>
            <person name="Wynne J.W."/>
            <person name="Xiong Z."/>
            <person name="Baker M.L."/>
            <person name="Zhao W."/>
            <person name="Tachedjian M."/>
            <person name="Zhu Y."/>
            <person name="Zhou P."/>
            <person name="Jiang X."/>
            <person name="Ng J."/>
            <person name="Yang L."/>
            <person name="Wu L."/>
            <person name="Xiao J."/>
            <person name="Feng Y."/>
            <person name="Chen Y."/>
            <person name="Sun X."/>
            <person name="Zhang Y."/>
            <person name="Marsh G.A."/>
            <person name="Crameri G."/>
            <person name="Broder C.C."/>
            <person name="Frey K.G."/>
            <person name="Wang L.F."/>
            <person name="Wang J."/>
        </authorList>
    </citation>
    <scope>NUCLEOTIDE SEQUENCE [LARGE SCALE GENOMIC DNA]</scope>
</reference>
<dbReference type="InterPro" id="IPR059102">
    <property type="entry name" value="PHD_PHF7/G2E3-like"/>
</dbReference>
<feature type="domain" description="HECT" evidence="7">
    <location>
        <begin position="449"/>
        <end position="607"/>
    </location>
</feature>
<dbReference type="PROSITE" id="PS50237">
    <property type="entry name" value="HECT"/>
    <property type="match status" value="1"/>
</dbReference>
<dbReference type="CDD" id="cd15496">
    <property type="entry name" value="PHD_PHF7_G2E3_like"/>
    <property type="match status" value="1"/>
</dbReference>
<dbReference type="STRING" id="9402.L5KZZ1"/>
<dbReference type="PANTHER" id="PTHR12420:SF37">
    <property type="entry name" value="G2_M PHASE-SPECIFIC E3 UBIQUITIN-PROTEIN LIGASE"/>
    <property type="match status" value="1"/>
</dbReference>
<dbReference type="PANTHER" id="PTHR12420">
    <property type="entry name" value="PHD FINGER PROTEIN"/>
    <property type="match status" value="1"/>
</dbReference>
<evidence type="ECO:0000256" key="5">
    <source>
        <dbReference type="ARBA" id="ARBA00022833"/>
    </source>
</evidence>
<accession>L5KZZ1</accession>
<dbReference type="GO" id="GO:0004842">
    <property type="term" value="F:ubiquitin-protein transferase activity"/>
    <property type="evidence" value="ECO:0007669"/>
    <property type="project" value="InterPro"/>
</dbReference>
<feature type="domain" description="PHD-type" evidence="8">
    <location>
        <begin position="11"/>
        <end position="80"/>
    </location>
</feature>
<organism evidence="9 10">
    <name type="scientific">Pteropus alecto</name>
    <name type="common">Black flying fox</name>
    <dbReference type="NCBI Taxonomy" id="9402"/>
    <lineage>
        <taxon>Eukaryota</taxon>
        <taxon>Metazoa</taxon>
        <taxon>Chordata</taxon>
        <taxon>Craniata</taxon>
        <taxon>Vertebrata</taxon>
        <taxon>Euteleostomi</taxon>
        <taxon>Mammalia</taxon>
        <taxon>Eutheria</taxon>
        <taxon>Laurasiatheria</taxon>
        <taxon>Chiroptera</taxon>
        <taxon>Yinpterochiroptera</taxon>
        <taxon>Pteropodoidea</taxon>
        <taxon>Pteropodidae</taxon>
        <taxon>Pteropodinae</taxon>
        <taxon>Pteropus</taxon>
    </lineage>
</organism>
<dbReference type="InterPro" id="IPR000569">
    <property type="entry name" value="HECT_dom"/>
</dbReference>
<dbReference type="InterPro" id="IPR013083">
    <property type="entry name" value="Znf_RING/FYVE/PHD"/>
</dbReference>
<evidence type="ECO:0000259" key="8">
    <source>
        <dbReference type="PROSITE" id="PS51805"/>
    </source>
</evidence>
<dbReference type="EMBL" id="KB030411">
    <property type="protein sequence ID" value="ELK17054.1"/>
    <property type="molecule type" value="Genomic_DNA"/>
</dbReference>
<dbReference type="SUPFAM" id="SSF56204">
    <property type="entry name" value="Hect, E3 ligase catalytic domain"/>
    <property type="match status" value="1"/>
</dbReference>
<dbReference type="Proteomes" id="UP000010552">
    <property type="component" value="Unassembled WGS sequence"/>
</dbReference>
<evidence type="ECO:0000256" key="4">
    <source>
        <dbReference type="ARBA" id="ARBA00022786"/>
    </source>
</evidence>
<dbReference type="Pfam" id="PF26054">
    <property type="entry name" value="PHD_G2E3"/>
    <property type="match status" value="1"/>
</dbReference>
<dbReference type="InParanoid" id="L5KZZ1"/>
<dbReference type="GO" id="GO:0008270">
    <property type="term" value="F:zinc ion binding"/>
    <property type="evidence" value="ECO:0007669"/>
    <property type="project" value="UniProtKB-KW"/>
</dbReference>
<evidence type="ECO:0000256" key="6">
    <source>
        <dbReference type="PROSITE-ProRule" id="PRU00104"/>
    </source>
</evidence>
<dbReference type="Gene3D" id="3.90.1750.10">
    <property type="entry name" value="Hect, E3 ligase catalytic domains"/>
    <property type="match status" value="1"/>
</dbReference>
<dbReference type="Gene3D" id="3.30.2410.10">
    <property type="entry name" value="Hect, E3 ligase catalytic domain"/>
    <property type="match status" value="1"/>
</dbReference>
<dbReference type="InterPro" id="IPR051188">
    <property type="entry name" value="PHD-type_Zinc_Finger"/>
</dbReference>
<evidence type="ECO:0000256" key="1">
    <source>
        <dbReference type="ARBA" id="ARBA00022679"/>
    </source>
</evidence>
<dbReference type="FunCoup" id="L5KZZ1">
    <property type="interactions" value="2605"/>
</dbReference>
<evidence type="ECO:0000313" key="9">
    <source>
        <dbReference type="EMBL" id="ELK17054.1"/>
    </source>
</evidence>
<keyword evidence="5" id="KW-0862">Zinc</keyword>
<dbReference type="GO" id="GO:0005634">
    <property type="term" value="C:nucleus"/>
    <property type="evidence" value="ECO:0007669"/>
    <property type="project" value="TreeGrafter"/>
</dbReference>
<gene>
    <name evidence="9" type="ORF">PAL_GLEAN10010283</name>
</gene>
<dbReference type="PROSITE" id="PS51805">
    <property type="entry name" value="EPHD"/>
    <property type="match status" value="1"/>
</dbReference>
<proteinExistence type="predicted"/>
<dbReference type="Gene3D" id="3.30.40.10">
    <property type="entry name" value="Zinc/RING finger domain, C3HC4 (zinc finger)"/>
    <property type="match status" value="2"/>
</dbReference>
<dbReference type="InterPro" id="IPR034732">
    <property type="entry name" value="EPHD"/>
</dbReference>
<dbReference type="SUPFAM" id="SSF57903">
    <property type="entry name" value="FYVE/PHD zinc finger"/>
    <property type="match status" value="1"/>
</dbReference>
<dbReference type="FunFam" id="3.30.40.10:FF:000192">
    <property type="entry name" value="G2/M phase-specific E3 ubiquitin-protein ligase isoform X1"/>
    <property type="match status" value="1"/>
</dbReference>
<name>L5KZZ1_PTEAL</name>
<dbReference type="eggNOG" id="KOG1084">
    <property type="taxonomic scope" value="Eukaryota"/>
</dbReference>
<evidence type="ECO:0000259" key="7">
    <source>
        <dbReference type="PROSITE" id="PS50237"/>
    </source>
</evidence>
<evidence type="ECO:0000313" key="10">
    <source>
        <dbReference type="Proteomes" id="UP000010552"/>
    </source>
</evidence>
<keyword evidence="1" id="KW-0808">Transferase</keyword>
<protein>
    <submittedName>
        <fullName evidence="9">G2/M phase-specific E3 ubiquitin-protein ligase</fullName>
    </submittedName>
</protein>
<keyword evidence="2" id="KW-0479">Metal-binding</keyword>
<dbReference type="InterPro" id="IPR011011">
    <property type="entry name" value="Znf_FYVE_PHD"/>
</dbReference>
<dbReference type="FunFam" id="3.90.1750.10:FF:000049">
    <property type="entry name" value="G2/M phase-specific E3 ubiquitin-protein ligase"/>
    <property type="match status" value="1"/>
</dbReference>
<dbReference type="InterPro" id="IPR035983">
    <property type="entry name" value="Hect_E3_ubiquitin_ligase"/>
</dbReference>
<evidence type="ECO:0000256" key="2">
    <source>
        <dbReference type="ARBA" id="ARBA00022723"/>
    </source>
</evidence>
<feature type="active site" description="Glycyl thioester intermediate" evidence="6">
    <location>
        <position position="569"/>
    </location>
</feature>
<keyword evidence="10" id="KW-1185">Reference proteome</keyword>
<keyword evidence="3" id="KW-0863">Zinc-finger</keyword>
<keyword evidence="4 6" id="KW-0833">Ubl conjugation pathway</keyword>
<dbReference type="AlphaFoldDB" id="L5KZZ1"/>
<dbReference type="SMART" id="SM00119">
    <property type="entry name" value="HECTc"/>
    <property type="match status" value="1"/>
</dbReference>
<evidence type="ECO:0000256" key="3">
    <source>
        <dbReference type="ARBA" id="ARBA00022771"/>
    </source>
</evidence>
<sequence>MNENKPDGSQTLACVFCRKNDDCPNKYGEKKTNEKWNLTVHYYCLLMSSGIWQRGKEEEGVYGFLIEDIRKEVNRASKLVQAINAGVFFFRCTICNNSDIFQKEMLRMGIHIPEKDASWELEENAYQELLQHYERCDVRRCRCKEGRDYNAPNSKWEIKRCQCCGSSGTHLACSSLRSWEQNWECLECRGILYNSGSFQKAKKHTLPSTNNVGINDCLLEESSPKLPRQSPGAQGRDLLRQGSKFRRDISTIIIELGFQIIKKSKRLYINKADIWNSALDGFRNQKFNPSYTIEVAYVNENDNFGREHPGSKHEFLSLLMQHLENSALFEGSLSKNLSLNSQALKENLYYEAGKMLAISLVHGGPSPGFFSKTLFNCLVYGPENTEPILDDVSDFDVAQIIIRINTATNVADLNSVMSEYYNYFELIGCLRLITSLSDKYILAKDILVYHVIKRVQAPFESFKQGLKTLGVLEKIETYPEAFYGIFCHKPENLSAKILSDLFTVHALPDAQALGFWNSYVQAVEDGKTATTMEDILIFATGCNSIPPAGFKPTPSIECLHVDFPVGNKCNNCLALPITNTYKEFQEKMDFSIRNTLRLEKEESSHIEH</sequence>
<dbReference type="Pfam" id="PF00632">
    <property type="entry name" value="HECT"/>
    <property type="match status" value="1"/>
</dbReference>